<dbReference type="Pfam" id="PF01131">
    <property type="entry name" value="Topoisom_bac"/>
    <property type="match status" value="1"/>
</dbReference>
<gene>
    <name evidence="18" type="ORF">EHF44_01620</name>
</gene>
<keyword evidence="18" id="KW-0614">Plasmid</keyword>
<evidence type="ECO:0000256" key="11">
    <source>
        <dbReference type="ARBA" id="ARBA00030003"/>
    </source>
</evidence>
<dbReference type="SMART" id="SM00493">
    <property type="entry name" value="TOPRIM"/>
    <property type="match status" value="1"/>
</dbReference>
<feature type="domain" description="Topo IA-type catalytic" evidence="17">
    <location>
        <begin position="152"/>
        <end position="626"/>
    </location>
</feature>
<dbReference type="SMART" id="SM00436">
    <property type="entry name" value="TOP1Bc"/>
    <property type="match status" value="1"/>
</dbReference>
<evidence type="ECO:0000256" key="3">
    <source>
        <dbReference type="ARBA" id="ARBA00012891"/>
    </source>
</evidence>
<evidence type="ECO:0000256" key="12">
    <source>
        <dbReference type="ARBA" id="ARBA00031985"/>
    </source>
</evidence>
<dbReference type="SMART" id="SM00437">
    <property type="entry name" value="TOP1Ac"/>
    <property type="match status" value="1"/>
</dbReference>
<protein>
    <recommendedName>
        <fullName evidence="3">DNA topoisomerase</fullName>
        <ecNumber evidence="3">5.6.2.1</ecNumber>
    </recommendedName>
    <alternativeName>
        <fullName evidence="14">Omega-protein</fullName>
    </alternativeName>
    <alternativeName>
        <fullName evidence="13">Relaxing enzyme</fullName>
    </alternativeName>
    <alternativeName>
        <fullName evidence="11">Swivelase</fullName>
    </alternativeName>
    <alternativeName>
        <fullName evidence="12">Untwisting enzyme</fullName>
    </alternativeName>
</protein>
<name>A0A3G8GW57_9BURK</name>
<keyword evidence="10 18" id="KW-0413">Isomerase</keyword>
<dbReference type="InterPro" id="IPR013826">
    <property type="entry name" value="Topo_IA_cen_sub3"/>
</dbReference>
<proteinExistence type="inferred from homology"/>
<feature type="domain" description="Toprim" evidence="16">
    <location>
        <begin position="3"/>
        <end position="135"/>
    </location>
</feature>
<dbReference type="Pfam" id="PF01751">
    <property type="entry name" value="Toprim"/>
    <property type="match status" value="1"/>
</dbReference>
<geneLocation type="plasmid" evidence="18">
    <name>unnamed1</name>
</geneLocation>
<dbReference type="GO" id="GO:0006281">
    <property type="term" value="P:DNA repair"/>
    <property type="evidence" value="ECO:0007669"/>
    <property type="project" value="TreeGrafter"/>
</dbReference>
<dbReference type="RefSeq" id="WP_029309062.1">
    <property type="nucleotide sequence ID" value="NZ_CP033968.1"/>
</dbReference>
<dbReference type="Proteomes" id="UP000270411">
    <property type="component" value="Plasmid unnamed1"/>
</dbReference>
<dbReference type="InterPro" id="IPR034144">
    <property type="entry name" value="TOPRIM_TopoIII"/>
</dbReference>
<dbReference type="InterPro" id="IPR003602">
    <property type="entry name" value="Topo_IA_DNA-bd_dom"/>
</dbReference>
<dbReference type="GeneID" id="60825024"/>
<evidence type="ECO:0000256" key="7">
    <source>
        <dbReference type="ARBA" id="ARBA00022833"/>
    </source>
</evidence>
<keyword evidence="7" id="KW-0862">Zinc</keyword>
<dbReference type="GO" id="GO:0003677">
    <property type="term" value="F:DNA binding"/>
    <property type="evidence" value="ECO:0007669"/>
    <property type="project" value="UniProtKB-KW"/>
</dbReference>
<evidence type="ECO:0000256" key="13">
    <source>
        <dbReference type="ARBA" id="ARBA00032235"/>
    </source>
</evidence>
<comment type="catalytic activity">
    <reaction evidence="1">
        <text>ATP-independent breakage of single-stranded DNA, followed by passage and rejoining.</text>
        <dbReference type="EC" id="5.6.2.1"/>
    </reaction>
</comment>
<dbReference type="InterPro" id="IPR013497">
    <property type="entry name" value="Topo_IA_cen"/>
</dbReference>
<evidence type="ECO:0000313" key="18">
    <source>
        <dbReference type="EMBL" id="AZG12190.1"/>
    </source>
</evidence>
<dbReference type="KEGG" id="cpau:EHF44_01620"/>
<dbReference type="EC" id="5.6.2.1" evidence="3"/>
<evidence type="ECO:0000313" key="19">
    <source>
        <dbReference type="Proteomes" id="UP000270411"/>
    </source>
</evidence>
<dbReference type="AlphaFoldDB" id="A0A3G8GW57"/>
<dbReference type="InterPro" id="IPR025589">
    <property type="entry name" value="Toprim_C_rpt"/>
</dbReference>
<dbReference type="InterPro" id="IPR023406">
    <property type="entry name" value="Topo_IA_AS"/>
</dbReference>
<sequence length="889" mass="99181">MGKHLIIAEKPSVAKDIALSLGGFGRVENWLESPDAVITAAQGHLVEVFSSEMATSGKSLETLPVIPSKFELRVIELANKPQAFQQIKRLMARNDIDRIVNACDSGREGELIFRLIYDLAECKKPVMRMWFNSMTSEAIRDAYRGMLPGSRFDALADAAYCRTEGDYLVGINGSRGVTRLYERQTSKAEIRSVGRVQTPTGALVYDREVAIRTFKAKDYWEVHGEFGVAAGSYIGKWIAPERETPGDAPEGSSDGQAELDHQYRIFDKGRAEAILTRCTGVAPSDVKQESKPATKGSPKLYDLTLLQREANKKLGLTSKQTDTIAQALYEKHKVTTYPRTDSCFLPEDYIAKAKSVIEALVETPYRDHATRILSNGWIKPDKRIFDNSKISDHFAIIPTGKMPEGLSPDEEKVYDLVVKRFLSVFHPAAQYEVTTRLTIIAGEHFKSSGRVLVDPGWLAVYGTQTQDDDKKIPALTKYVPGESVSTEGMELKTLKTKPPVRYTEDTLLGAMEGAGKLVDDEELREAMKERGLGAPSTRSAIIEGLLATKDGRDRPMEPYLRRDGKTLVPSQKLMSLIAFLRENGLDRLTSPALTGEWEHKLRLMERGEYLRPAFNSEISEFTRHIIKAIREQAAQVVVKKLDGKCPNCGGEISVGARSFDCESGCGFRFWREVAGRPLKPQEVEALLAKGTVENLSGFVSSSKKRFTAGLTLTEDFKLKFVFDETAQSKDASGALVHCPTCEKLMRRFKGANGFFWSCTDRENCKTTLDDKAGNPVAKAAARPCPKCGHDMNRIPWQKRHFWACSDREQCKHTMDDKDGVPVEKAQSFPCPDCSKPMYRRQRRDQKGYFWGCSGYQKDGSGCSCMLEDRDGKPVPKATAPNIQDDRTFL</sequence>
<dbReference type="Gene3D" id="3.40.50.140">
    <property type="match status" value="1"/>
</dbReference>
<keyword evidence="8" id="KW-0799">Topoisomerase</keyword>
<accession>A0A3G8GW57</accession>
<dbReference type="GO" id="GO:0008270">
    <property type="term" value="F:zinc ion binding"/>
    <property type="evidence" value="ECO:0007669"/>
    <property type="project" value="UniProtKB-KW"/>
</dbReference>
<comment type="similarity">
    <text evidence="2">Belongs to the type IA topoisomerase family.</text>
</comment>
<dbReference type="SUPFAM" id="SSF56712">
    <property type="entry name" value="Prokaryotic type I DNA topoisomerase"/>
    <property type="match status" value="1"/>
</dbReference>
<dbReference type="Pfam" id="PF01396">
    <property type="entry name" value="Zn_ribbon_Top1"/>
    <property type="match status" value="3"/>
</dbReference>
<evidence type="ECO:0000256" key="2">
    <source>
        <dbReference type="ARBA" id="ARBA00009446"/>
    </source>
</evidence>
<dbReference type="GO" id="GO:0043597">
    <property type="term" value="C:cytoplasmic replication fork"/>
    <property type="evidence" value="ECO:0007669"/>
    <property type="project" value="TreeGrafter"/>
</dbReference>
<dbReference type="OrthoDB" id="9803554at2"/>
<dbReference type="EMBL" id="CP033968">
    <property type="protein sequence ID" value="AZG12190.1"/>
    <property type="molecule type" value="Genomic_DNA"/>
</dbReference>
<dbReference type="InterPro" id="IPR013824">
    <property type="entry name" value="Topo_IA_cen_sub1"/>
</dbReference>
<dbReference type="Gene3D" id="1.10.460.10">
    <property type="entry name" value="Topoisomerase I, domain 2"/>
    <property type="match status" value="1"/>
</dbReference>
<dbReference type="GO" id="GO:0006310">
    <property type="term" value="P:DNA recombination"/>
    <property type="evidence" value="ECO:0007669"/>
    <property type="project" value="TreeGrafter"/>
</dbReference>
<evidence type="ECO:0000256" key="10">
    <source>
        <dbReference type="ARBA" id="ARBA00023235"/>
    </source>
</evidence>
<dbReference type="PROSITE" id="PS00396">
    <property type="entry name" value="TOPO_IA_1"/>
    <property type="match status" value="1"/>
</dbReference>
<dbReference type="InterPro" id="IPR006171">
    <property type="entry name" value="TOPRIM_dom"/>
</dbReference>
<evidence type="ECO:0000256" key="4">
    <source>
        <dbReference type="ARBA" id="ARBA00022723"/>
    </source>
</evidence>
<dbReference type="CDD" id="cd00186">
    <property type="entry name" value="TOP1Ac"/>
    <property type="match status" value="1"/>
</dbReference>
<reference evidence="19" key="1">
    <citation type="submission" date="2018-11" db="EMBL/GenBank/DDBJ databases">
        <title>FDA dAtabase for Regulatory Grade micrObial Sequences (FDA-ARGOS): Supporting development and validation of Infectious Disease Dx tests.</title>
        <authorList>
            <person name="Goldberg B."/>
            <person name="Campos J."/>
            <person name="Tallon L."/>
            <person name="Sadzewicz L."/>
            <person name="Zhao X."/>
            <person name="Vavikolanu K."/>
            <person name="Mehta A."/>
            <person name="Aluvathingal J."/>
            <person name="Nadendla S."/>
            <person name="Geyer C."/>
            <person name="Nandy P."/>
            <person name="Yan Y."/>
            <person name="Sichtig H."/>
        </authorList>
    </citation>
    <scope>NUCLEOTIDE SEQUENCE [LARGE SCALE GENOMIC DNA]</scope>
    <source>
        <strain evidence="19">FDAARGOS_614</strain>
        <plasmid evidence="19">unnamed1</plasmid>
    </source>
</reference>
<dbReference type="PANTHER" id="PTHR11390">
    <property type="entry name" value="PROKARYOTIC DNA TOPOISOMERASE"/>
    <property type="match status" value="1"/>
</dbReference>
<evidence type="ECO:0000256" key="5">
    <source>
        <dbReference type="ARBA" id="ARBA00022737"/>
    </source>
</evidence>
<keyword evidence="4" id="KW-0479">Metal-binding</keyword>
<evidence type="ECO:0000256" key="8">
    <source>
        <dbReference type="ARBA" id="ARBA00023029"/>
    </source>
</evidence>
<dbReference type="PRINTS" id="PR00417">
    <property type="entry name" value="PRTPISMRASEI"/>
</dbReference>
<organism evidence="18 19">
    <name type="scientific">Cupriavidus pauculus</name>
    <dbReference type="NCBI Taxonomy" id="82633"/>
    <lineage>
        <taxon>Bacteria</taxon>
        <taxon>Pseudomonadati</taxon>
        <taxon>Pseudomonadota</taxon>
        <taxon>Betaproteobacteria</taxon>
        <taxon>Burkholderiales</taxon>
        <taxon>Burkholderiaceae</taxon>
        <taxon>Cupriavidus</taxon>
    </lineage>
</organism>
<feature type="region of interest" description="Disordered" evidence="15">
    <location>
        <begin position="870"/>
        <end position="889"/>
    </location>
</feature>
<dbReference type="InterPro" id="IPR003601">
    <property type="entry name" value="Topo_IA_2"/>
</dbReference>
<dbReference type="Gene3D" id="2.70.20.10">
    <property type="entry name" value="Topoisomerase I, domain 3"/>
    <property type="match status" value="1"/>
</dbReference>
<evidence type="ECO:0000256" key="1">
    <source>
        <dbReference type="ARBA" id="ARBA00000213"/>
    </source>
</evidence>
<dbReference type="InterPro" id="IPR023405">
    <property type="entry name" value="Topo_IA_core_domain"/>
</dbReference>
<dbReference type="CDD" id="cd03362">
    <property type="entry name" value="TOPRIM_TopoIA_TopoIII"/>
    <property type="match status" value="1"/>
</dbReference>
<evidence type="ECO:0000259" key="17">
    <source>
        <dbReference type="PROSITE" id="PS52039"/>
    </source>
</evidence>
<evidence type="ECO:0000256" key="6">
    <source>
        <dbReference type="ARBA" id="ARBA00022771"/>
    </source>
</evidence>
<dbReference type="InterPro" id="IPR013498">
    <property type="entry name" value="Topo_IA_Znf"/>
</dbReference>
<dbReference type="InterPro" id="IPR013825">
    <property type="entry name" value="Topo_IA_cen_sub2"/>
</dbReference>
<dbReference type="PROSITE" id="PS50880">
    <property type="entry name" value="TOPRIM"/>
    <property type="match status" value="1"/>
</dbReference>
<keyword evidence="9" id="KW-0238">DNA-binding</keyword>
<dbReference type="GO" id="GO:0003917">
    <property type="term" value="F:DNA topoisomerase type I (single strand cut, ATP-independent) activity"/>
    <property type="evidence" value="ECO:0007669"/>
    <property type="project" value="UniProtKB-EC"/>
</dbReference>
<dbReference type="PANTHER" id="PTHR11390:SF21">
    <property type="entry name" value="DNA TOPOISOMERASE 3-ALPHA"/>
    <property type="match status" value="1"/>
</dbReference>
<evidence type="ECO:0000256" key="15">
    <source>
        <dbReference type="SAM" id="MobiDB-lite"/>
    </source>
</evidence>
<dbReference type="Gene3D" id="3.30.65.10">
    <property type="entry name" value="Bacterial Topoisomerase I, domain 1"/>
    <property type="match status" value="1"/>
</dbReference>
<evidence type="ECO:0000256" key="14">
    <source>
        <dbReference type="ARBA" id="ARBA00032877"/>
    </source>
</evidence>
<keyword evidence="6" id="KW-0863">Zinc-finger</keyword>
<dbReference type="Pfam" id="PF13342">
    <property type="entry name" value="Toprim_Crpt"/>
    <property type="match status" value="1"/>
</dbReference>
<dbReference type="GO" id="GO:0006265">
    <property type="term" value="P:DNA topological change"/>
    <property type="evidence" value="ECO:0007669"/>
    <property type="project" value="InterPro"/>
</dbReference>
<evidence type="ECO:0000259" key="16">
    <source>
        <dbReference type="PROSITE" id="PS50880"/>
    </source>
</evidence>
<evidence type="ECO:0000256" key="9">
    <source>
        <dbReference type="ARBA" id="ARBA00023125"/>
    </source>
</evidence>
<keyword evidence="5" id="KW-0677">Repeat</keyword>
<dbReference type="Gene3D" id="1.10.290.10">
    <property type="entry name" value="Topoisomerase I, domain 4"/>
    <property type="match status" value="1"/>
</dbReference>
<dbReference type="InterPro" id="IPR000380">
    <property type="entry name" value="Topo_IA"/>
</dbReference>
<dbReference type="PROSITE" id="PS52039">
    <property type="entry name" value="TOPO_IA_2"/>
    <property type="match status" value="1"/>
</dbReference>